<comment type="subcellular location">
    <subcellularLocation>
        <location evidence="2">Nucleus</location>
    </subcellularLocation>
</comment>
<dbReference type="PANTHER" id="PTHR23328">
    <property type="entry name" value="RING-TYPE DOMAIN-CONTAINING PROTEIN"/>
    <property type="match status" value="1"/>
</dbReference>
<evidence type="ECO:0000256" key="4">
    <source>
        <dbReference type="ARBA" id="ARBA00022679"/>
    </source>
</evidence>
<dbReference type="GO" id="GO:0008270">
    <property type="term" value="F:zinc ion binding"/>
    <property type="evidence" value="ECO:0007669"/>
    <property type="project" value="UniProtKB-KW"/>
</dbReference>
<keyword evidence="5" id="KW-0479">Metal-binding</keyword>
<dbReference type="Gene3D" id="3.30.40.10">
    <property type="entry name" value="Zinc/RING finger domain, C3HC4 (zinc finger)"/>
    <property type="match status" value="1"/>
</dbReference>
<evidence type="ECO:0000256" key="6">
    <source>
        <dbReference type="ARBA" id="ARBA00022763"/>
    </source>
</evidence>
<dbReference type="GO" id="GO:0006302">
    <property type="term" value="P:double-strand break repair"/>
    <property type="evidence" value="ECO:0007669"/>
    <property type="project" value="TreeGrafter"/>
</dbReference>
<evidence type="ECO:0000256" key="5">
    <source>
        <dbReference type="ARBA" id="ARBA00022723"/>
    </source>
</evidence>
<dbReference type="GO" id="GO:0061630">
    <property type="term" value="F:ubiquitin protein ligase activity"/>
    <property type="evidence" value="ECO:0007669"/>
    <property type="project" value="UniProtKB-EC"/>
</dbReference>
<name>A0A8K0D2Z0_IGNLU</name>
<evidence type="ECO:0000256" key="3">
    <source>
        <dbReference type="ARBA" id="ARBA00012483"/>
    </source>
</evidence>
<dbReference type="Pfam" id="PF00097">
    <property type="entry name" value="zf-C3HC4"/>
    <property type="match status" value="1"/>
</dbReference>
<dbReference type="InterPro" id="IPR013083">
    <property type="entry name" value="Znf_RING/FYVE/PHD"/>
</dbReference>
<protein>
    <recommendedName>
        <fullName evidence="3">RING-type E3 ubiquitin transferase</fullName>
        <ecNumber evidence="3">2.3.2.27</ecNumber>
    </recommendedName>
</protein>
<dbReference type="InterPro" id="IPR051657">
    <property type="entry name" value="RNF168/RNF169_E3_ubiq-ligase"/>
</dbReference>
<keyword evidence="10" id="KW-0539">Nucleus</keyword>
<gene>
    <name evidence="14" type="ORF">ILUMI_10135</name>
</gene>
<dbReference type="SMART" id="SM00184">
    <property type="entry name" value="RING"/>
    <property type="match status" value="1"/>
</dbReference>
<dbReference type="CDD" id="cd16550">
    <property type="entry name" value="RING-HC_RNF168"/>
    <property type="match status" value="1"/>
</dbReference>
<keyword evidence="12" id="KW-0175">Coiled coil</keyword>
<dbReference type="OrthoDB" id="426657at2759"/>
<evidence type="ECO:0000313" key="15">
    <source>
        <dbReference type="Proteomes" id="UP000801492"/>
    </source>
</evidence>
<evidence type="ECO:0000256" key="1">
    <source>
        <dbReference type="ARBA" id="ARBA00000900"/>
    </source>
</evidence>
<accession>A0A8K0D2Z0</accession>
<dbReference type="PROSITE" id="PS50089">
    <property type="entry name" value="ZF_RING_2"/>
    <property type="match status" value="1"/>
</dbReference>
<sequence length="596" mass="67828">MAPKRSVKTVCVTNNNNNYNNLMLNDVLCPICRSILIEPVTLPCNHGFCSSCFDGTVANTNLVCPLCRVRIGSWLRKSSKKDNKLVNNALWDAIQKSFPTQVRNKLTGNEEYPVEEVHRRLTVPGEIRREYEIQKAKDLLELQKEREAESRASEDYIQKLKDQEDREERLRKENLHLSEQVAKKLAQEYTTYDPGPSSSKINLIPSRSSKKQLSIDKAIKKMNENKVTVTVQPLVENSLKEYSCKILCQDRNKQSKKSENTCFDKATLINWKIKDKLKKIITEGEASDSNDSITSECRYFKPIDQRFSSAPMKIPLIKVPAIVASANTVIIGPPKGEINFNHAEVGSAFLLMKTPTDVYCIEKQLPSKSKPQNPDVDISDTVVTELIQPTIECSSESVDTKSPKKHVKCKTLEIFETSPSIKRYETRNNINNVNRRTLSKTPEKDKYLSEEFNLSSFTTPKRKRLRSSPLLQKNVSPKKLKVADNTDRSSPPFLGFDNVNLNELNKKTNGAITVEAINVNNVNSKYEGNKITNKLKQLQEEEDFKLAQKLHEELNSRGRYSTRNSISVHNNNMKKKTPARQVTLKQMISHTVNKVP</sequence>
<dbReference type="InterPro" id="IPR018957">
    <property type="entry name" value="Znf_C3HC4_RING-type"/>
</dbReference>
<evidence type="ECO:0000256" key="12">
    <source>
        <dbReference type="SAM" id="Coils"/>
    </source>
</evidence>
<evidence type="ECO:0000256" key="8">
    <source>
        <dbReference type="ARBA" id="ARBA00022786"/>
    </source>
</evidence>
<feature type="coiled-coil region" evidence="12">
    <location>
        <begin position="139"/>
        <end position="180"/>
    </location>
</feature>
<keyword evidence="9" id="KW-0862">Zinc</keyword>
<dbReference type="AlphaFoldDB" id="A0A8K0D2Z0"/>
<evidence type="ECO:0000313" key="14">
    <source>
        <dbReference type="EMBL" id="KAF2896042.1"/>
    </source>
</evidence>
<keyword evidence="8" id="KW-0833">Ubl conjugation pathway</keyword>
<comment type="caution">
    <text evidence="14">The sequence shown here is derived from an EMBL/GenBank/DDBJ whole genome shotgun (WGS) entry which is preliminary data.</text>
</comment>
<dbReference type="EC" id="2.3.2.27" evidence="3"/>
<keyword evidence="4" id="KW-0808">Transferase</keyword>
<dbReference type="InterPro" id="IPR001841">
    <property type="entry name" value="Znf_RING"/>
</dbReference>
<proteinExistence type="predicted"/>
<dbReference type="GO" id="GO:0005634">
    <property type="term" value="C:nucleus"/>
    <property type="evidence" value="ECO:0007669"/>
    <property type="project" value="UniProtKB-SubCell"/>
</dbReference>
<dbReference type="CDD" id="cd22249">
    <property type="entry name" value="UDM1_RNF168_RNF169-like"/>
    <property type="match status" value="1"/>
</dbReference>
<evidence type="ECO:0000256" key="7">
    <source>
        <dbReference type="ARBA" id="ARBA00022771"/>
    </source>
</evidence>
<keyword evidence="15" id="KW-1185">Reference proteome</keyword>
<organism evidence="14 15">
    <name type="scientific">Ignelater luminosus</name>
    <name type="common">Cucubano</name>
    <name type="synonym">Pyrophorus luminosus</name>
    <dbReference type="NCBI Taxonomy" id="2038154"/>
    <lineage>
        <taxon>Eukaryota</taxon>
        <taxon>Metazoa</taxon>
        <taxon>Ecdysozoa</taxon>
        <taxon>Arthropoda</taxon>
        <taxon>Hexapoda</taxon>
        <taxon>Insecta</taxon>
        <taxon>Pterygota</taxon>
        <taxon>Neoptera</taxon>
        <taxon>Endopterygota</taxon>
        <taxon>Coleoptera</taxon>
        <taxon>Polyphaga</taxon>
        <taxon>Elateriformia</taxon>
        <taxon>Elateroidea</taxon>
        <taxon>Elateridae</taxon>
        <taxon>Agrypninae</taxon>
        <taxon>Pyrophorini</taxon>
        <taxon>Ignelater</taxon>
    </lineage>
</organism>
<dbReference type="SUPFAM" id="SSF57850">
    <property type="entry name" value="RING/U-box"/>
    <property type="match status" value="1"/>
</dbReference>
<dbReference type="GO" id="GO:0031491">
    <property type="term" value="F:nucleosome binding"/>
    <property type="evidence" value="ECO:0007669"/>
    <property type="project" value="TreeGrafter"/>
</dbReference>
<evidence type="ECO:0000259" key="13">
    <source>
        <dbReference type="PROSITE" id="PS50089"/>
    </source>
</evidence>
<dbReference type="Proteomes" id="UP000801492">
    <property type="component" value="Unassembled WGS sequence"/>
</dbReference>
<keyword evidence="6" id="KW-0227">DNA damage</keyword>
<reference evidence="14" key="1">
    <citation type="submission" date="2019-08" db="EMBL/GenBank/DDBJ databases">
        <title>The genome of the North American firefly Photinus pyralis.</title>
        <authorList>
            <consortium name="Photinus pyralis genome working group"/>
            <person name="Fallon T.R."/>
            <person name="Sander Lower S.E."/>
            <person name="Weng J.-K."/>
        </authorList>
    </citation>
    <scope>NUCLEOTIDE SEQUENCE</scope>
    <source>
        <strain evidence="14">TRF0915ILg1</strain>
        <tissue evidence="14">Whole body</tissue>
    </source>
</reference>
<evidence type="ECO:0000256" key="10">
    <source>
        <dbReference type="ARBA" id="ARBA00023242"/>
    </source>
</evidence>
<comment type="catalytic activity">
    <reaction evidence="1">
        <text>S-ubiquitinyl-[E2 ubiquitin-conjugating enzyme]-L-cysteine + [acceptor protein]-L-lysine = [E2 ubiquitin-conjugating enzyme]-L-cysteine + N(6)-ubiquitinyl-[acceptor protein]-L-lysine.</text>
        <dbReference type="EC" id="2.3.2.27"/>
    </reaction>
</comment>
<dbReference type="PANTHER" id="PTHR23328:SF0">
    <property type="entry name" value="RING-TYPE DOMAIN-CONTAINING PROTEIN"/>
    <property type="match status" value="1"/>
</dbReference>
<dbReference type="GO" id="GO:0035861">
    <property type="term" value="C:site of double-strand break"/>
    <property type="evidence" value="ECO:0007669"/>
    <property type="project" value="TreeGrafter"/>
</dbReference>
<keyword evidence="7 11" id="KW-0863">Zinc-finger</keyword>
<evidence type="ECO:0000256" key="9">
    <source>
        <dbReference type="ARBA" id="ARBA00022833"/>
    </source>
</evidence>
<evidence type="ECO:0000256" key="11">
    <source>
        <dbReference type="PROSITE-ProRule" id="PRU00175"/>
    </source>
</evidence>
<feature type="domain" description="RING-type" evidence="13">
    <location>
        <begin position="29"/>
        <end position="68"/>
    </location>
</feature>
<dbReference type="EMBL" id="VTPC01005425">
    <property type="protein sequence ID" value="KAF2896042.1"/>
    <property type="molecule type" value="Genomic_DNA"/>
</dbReference>
<evidence type="ECO:0000256" key="2">
    <source>
        <dbReference type="ARBA" id="ARBA00004123"/>
    </source>
</evidence>